<dbReference type="SUPFAM" id="SSF53807">
    <property type="entry name" value="Helical backbone' metal receptor"/>
    <property type="match status" value="1"/>
</dbReference>
<dbReference type="GO" id="GO:0071281">
    <property type="term" value="P:cellular response to iron ion"/>
    <property type="evidence" value="ECO:0007669"/>
    <property type="project" value="TreeGrafter"/>
</dbReference>
<feature type="chain" id="PRO_5026767685" evidence="2">
    <location>
        <begin position="33"/>
        <end position="302"/>
    </location>
</feature>
<evidence type="ECO:0000256" key="2">
    <source>
        <dbReference type="SAM" id="SignalP"/>
    </source>
</evidence>
<organism evidence="4 5">
    <name type="scientific">Polynucleobacter antarcticus</name>
    <dbReference type="NCBI Taxonomy" id="1743162"/>
    <lineage>
        <taxon>Bacteria</taxon>
        <taxon>Pseudomonadati</taxon>
        <taxon>Pseudomonadota</taxon>
        <taxon>Betaproteobacteria</taxon>
        <taxon>Burkholderiales</taxon>
        <taxon>Burkholderiaceae</taxon>
        <taxon>Polynucleobacter</taxon>
    </lineage>
</organism>
<dbReference type="Gene3D" id="3.40.50.1980">
    <property type="entry name" value="Nitrogenase molybdenum iron protein domain"/>
    <property type="match status" value="2"/>
</dbReference>
<evidence type="ECO:0000313" key="5">
    <source>
        <dbReference type="Proteomes" id="UP000500806"/>
    </source>
</evidence>
<dbReference type="PROSITE" id="PS50983">
    <property type="entry name" value="FE_B12_PBP"/>
    <property type="match status" value="1"/>
</dbReference>
<name>A0A6M9PIW8_9BURK</name>
<dbReference type="KEGG" id="pani:DCO16_02760"/>
<reference evidence="4 5" key="1">
    <citation type="submission" date="2018-04" db="EMBL/GenBank/DDBJ databases">
        <title>Polynucleobacter sp. LimPoW16 genome.</title>
        <authorList>
            <person name="Hahn M.W."/>
        </authorList>
    </citation>
    <scope>NUCLEOTIDE SEQUENCE [LARGE SCALE GENOMIC DNA]</scope>
    <source>
        <strain evidence="4 5">LimPoW16</strain>
    </source>
</reference>
<accession>A0A6M9PIW8</accession>
<dbReference type="NCBIfam" id="NF038402">
    <property type="entry name" value="TroA_like"/>
    <property type="match status" value="1"/>
</dbReference>
<feature type="domain" description="Fe/B12 periplasmic-binding" evidence="3">
    <location>
        <begin position="53"/>
        <end position="302"/>
    </location>
</feature>
<protein>
    <submittedName>
        <fullName evidence="4">ABC transporter substrate-binding protein</fullName>
    </submittedName>
</protein>
<evidence type="ECO:0000313" key="4">
    <source>
        <dbReference type="EMBL" id="QKM62094.1"/>
    </source>
</evidence>
<dbReference type="EMBL" id="CP028941">
    <property type="protein sequence ID" value="QKM62094.1"/>
    <property type="molecule type" value="Genomic_DNA"/>
</dbReference>
<dbReference type="InterPro" id="IPR054828">
    <property type="entry name" value="Vit_B12_bind_prot"/>
</dbReference>
<gene>
    <name evidence="4" type="ORF">DCO16_02760</name>
</gene>
<dbReference type="PANTHER" id="PTHR30535:SF34">
    <property type="entry name" value="MOLYBDATE-BINDING PROTEIN MOLA"/>
    <property type="match status" value="1"/>
</dbReference>
<dbReference type="Pfam" id="PF01497">
    <property type="entry name" value="Peripla_BP_2"/>
    <property type="match status" value="1"/>
</dbReference>
<dbReference type="InterPro" id="IPR002491">
    <property type="entry name" value="ABC_transptr_periplasmic_BD"/>
</dbReference>
<evidence type="ECO:0000256" key="1">
    <source>
        <dbReference type="ARBA" id="ARBA00022729"/>
    </source>
</evidence>
<dbReference type="AlphaFoldDB" id="A0A6M9PIW8"/>
<evidence type="ECO:0000259" key="3">
    <source>
        <dbReference type="PROSITE" id="PS50983"/>
    </source>
</evidence>
<dbReference type="InterPro" id="IPR050902">
    <property type="entry name" value="ABC_Transporter_SBP"/>
</dbReference>
<dbReference type="Proteomes" id="UP000500806">
    <property type="component" value="Chromosome"/>
</dbReference>
<keyword evidence="5" id="KW-1185">Reference proteome</keyword>
<sequence length="302" mass="33075">MLRNFGKSSTCSRYLAVGSLLFILGSSLAVFAVPASVTDDRGVVVVFNQPPQRIVSLLPSLTESVCALGKCSALVGVDRFSNWPNSIQDLPRLGGMGDINIERIVQLKPDVVLLEKASPVIKRLNGLGVKTFALDIKSMSDEHRALEKLDAVMGTSESARVWNQIQKEIMRANKQLSENHKNIRVYFEVNPAPFAAGNLSFIGEILTQLSLINIIPKSLGPFPKINPEFIVQTKPDMILLAESTLSDIQKRPGWDSIPAVAKNRICVFTGNQHDVLVRPGPRMGEAALIISQCIQDKMSSSR</sequence>
<proteinExistence type="predicted"/>
<keyword evidence="1 2" id="KW-0732">Signal</keyword>
<feature type="signal peptide" evidence="2">
    <location>
        <begin position="1"/>
        <end position="32"/>
    </location>
</feature>
<dbReference type="PANTHER" id="PTHR30535">
    <property type="entry name" value="VITAMIN B12-BINDING PROTEIN"/>
    <property type="match status" value="1"/>
</dbReference>
<dbReference type="RefSeq" id="WP_173942247.1">
    <property type="nucleotide sequence ID" value="NZ_CBCSCD010000003.1"/>
</dbReference>